<dbReference type="PANTHER" id="PTHR30085:SF6">
    <property type="entry name" value="ABC TRANSPORTER GLUTAMINE-BINDING PROTEIN GLNH"/>
    <property type="match status" value="1"/>
</dbReference>
<dbReference type="EMBL" id="CP032568">
    <property type="protein sequence ID" value="AYF75930.1"/>
    <property type="molecule type" value="Genomic_DNA"/>
</dbReference>
<evidence type="ECO:0000256" key="2">
    <source>
        <dbReference type="ARBA" id="ARBA00022448"/>
    </source>
</evidence>
<protein>
    <submittedName>
        <fullName evidence="7">Glutamate ABC transporter substrate-binding protein</fullName>
    </submittedName>
</protein>
<proteinExistence type="inferred from homology"/>
<dbReference type="InterPro" id="IPR001638">
    <property type="entry name" value="Solute-binding_3/MltF_N"/>
</dbReference>
<dbReference type="GO" id="GO:0006865">
    <property type="term" value="P:amino acid transport"/>
    <property type="evidence" value="ECO:0007669"/>
    <property type="project" value="TreeGrafter"/>
</dbReference>
<evidence type="ECO:0000259" key="6">
    <source>
        <dbReference type="SMART" id="SM00062"/>
    </source>
</evidence>
<feature type="domain" description="Solute-binding protein family 3/N-terminal" evidence="6">
    <location>
        <begin position="87"/>
        <end position="311"/>
    </location>
</feature>
<dbReference type="AlphaFoldDB" id="A0A386ZEI2"/>
<dbReference type="Proteomes" id="UP000267164">
    <property type="component" value="Chromosome"/>
</dbReference>
<dbReference type="InterPro" id="IPR051455">
    <property type="entry name" value="Bact_solute-bind_prot3"/>
</dbReference>
<evidence type="ECO:0000313" key="8">
    <source>
        <dbReference type="Proteomes" id="UP000267164"/>
    </source>
</evidence>
<dbReference type="OrthoDB" id="9807888at2"/>
<dbReference type="GO" id="GO:0030288">
    <property type="term" value="C:outer membrane-bounded periplasmic space"/>
    <property type="evidence" value="ECO:0007669"/>
    <property type="project" value="TreeGrafter"/>
</dbReference>
<evidence type="ECO:0000256" key="4">
    <source>
        <dbReference type="SAM" id="MobiDB-lite"/>
    </source>
</evidence>
<dbReference type="SMART" id="SM00062">
    <property type="entry name" value="PBPb"/>
    <property type="match status" value="1"/>
</dbReference>
<dbReference type="PANTHER" id="PTHR30085">
    <property type="entry name" value="AMINO ACID ABC TRANSPORTER PERMEASE"/>
    <property type="match status" value="1"/>
</dbReference>
<dbReference type="RefSeq" id="WP_120738932.1">
    <property type="nucleotide sequence ID" value="NZ_CP032568.1"/>
</dbReference>
<feature type="compositionally biased region" description="Polar residues" evidence="4">
    <location>
        <begin position="48"/>
        <end position="58"/>
    </location>
</feature>
<evidence type="ECO:0000256" key="5">
    <source>
        <dbReference type="SAM" id="SignalP"/>
    </source>
</evidence>
<accession>A0A386ZEI2</accession>
<name>A0A386ZEI2_9NOCA</name>
<feature type="compositionally biased region" description="Low complexity" evidence="4">
    <location>
        <begin position="64"/>
        <end position="74"/>
    </location>
</feature>
<dbReference type="CDD" id="cd13690">
    <property type="entry name" value="PBP2_GluB"/>
    <property type="match status" value="1"/>
</dbReference>
<dbReference type="GO" id="GO:0005576">
    <property type="term" value="C:extracellular region"/>
    <property type="evidence" value="ECO:0007669"/>
    <property type="project" value="TreeGrafter"/>
</dbReference>
<keyword evidence="8" id="KW-1185">Reference proteome</keyword>
<feature type="chain" id="PRO_5017276724" evidence="5">
    <location>
        <begin position="27"/>
        <end position="324"/>
    </location>
</feature>
<sequence length="324" mass="34675">MKTRMRVLLLGAVALLAAACGSTPDAAPFRLPVENRLPVGATVLNAAPNQRADQSCDPTASLRPGAQPQPGALPAGSTMAKIVAGGALRVGVDQNQFLFGYRNPATGEIEGFDIDLAHEIARDLFGDPAKIELKPIESANRAKALVDNQVDIVVQNFTPTCARRQDVEFSSVYFETDQRVLVTKTSGIHSAADLGGKKVCGIPNSTTLDAVFALPDSQRPTVIGIQNWLDCLTALQQGEVDAASTDLPLLYGLKIQDPNLEVVGGPMAQDFYAVGIQKQNTDLVRFVNGVLDRVRADGTWQRIYNQRLSVMGPSNGPPAPKYKD</sequence>
<evidence type="ECO:0000313" key="7">
    <source>
        <dbReference type="EMBL" id="AYF75930.1"/>
    </source>
</evidence>
<keyword evidence="2" id="KW-0813">Transport</keyword>
<dbReference type="PROSITE" id="PS51257">
    <property type="entry name" value="PROKAR_LIPOPROTEIN"/>
    <property type="match status" value="1"/>
</dbReference>
<organism evidence="7 8">
    <name type="scientific">Nocardia yunnanensis</name>
    <dbReference type="NCBI Taxonomy" id="2382165"/>
    <lineage>
        <taxon>Bacteria</taxon>
        <taxon>Bacillati</taxon>
        <taxon>Actinomycetota</taxon>
        <taxon>Actinomycetes</taxon>
        <taxon>Mycobacteriales</taxon>
        <taxon>Nocardiaceae</taxon>
        <taxon>Nocardia</taxon>
    </lineage>
</organism>
<evidence type="ECO:0000256" key="3">
    <source>
        <dbReference type="ARBA" id="ARBA00022729"/>
    </source>
</evidence>
<evidence type="ECO:0000256" key="1">
    <source>
        <dbReference type="ARBA" id="ARBA00010333"/>
    </source>
</evidence>
<dbReference type="Pfam" id="PF00497">
    <property type="entry name" value="SBP_bac_3"/>
    <property type="match status" value="1"/>
</dbReference>
<keyword evidence="3 5" id="KW-0732">Signal</keyword>
<dbReference type="SUPFAM" id="SSF53850">
    <property type="entry name" value="Periplasmic binding protein-like II"/>
    <property type="match status" value="1"/>
</dbReference>
<feature type="region of interest" description="Disordered" evidence="4">
    <location>
        <begin position="48"/>
        <end position="74"/>
    </location>
</feature>
<feature type="signal peptide" evidence="5">
    <location>
        <begin position="1"/>
        <end position="26"/>
    </location>
</feature>
<dbReference type="KEGG" id="nyu:D7D52_21140"/>
<reference evidence="7 8" key="1">
    <citation type="submission" date="2018-09" db="EMBL/GenBank/DDBJ databases">
        <title>Nocardia yunnanensis sp. nov., an actinomycete isolated from a soil sample.</title>
        <authorList>
            <person name="Zhang J."/>
        </authorList>
    </citation>
    <scope>NUCLEOTIDE SEQUENCE [LARGE SCALE GENOMIC DNA]</scope>
    <source>
        <strain evidence="7 8">CFHS0054</strain>
    </source>
</reference>
<gene>
    <name evidence="7" type="ORF">D7D52_21140</name>
</gene>
<dbReference type="Gene3D" id="3.40.190.10">
    <property type="entry name" value="Periplasmic binding protein-like II"/>
    <property type="match status" value="2"/>
</dbReference>
<comment type="similarity">
    <text evidence="1">Belongs to the bacterial solute-binding protein 3 family.</text>
</comment>